<protein>
    <submittedName>
        <fullName evidence="2">Uncharacterized protein</fullName>
    </submittedName>
</protein>
<proteinExistence type="predicted"/>
<sequence>MTENLSLDEVERRIQIVEDNLRELQEQAAAFSGAADEERNAQRIADQQEKLDKLMAQRAELMGKDG</sequence>
<comment type="caution">
    <text evidence="2">The sequence shown here is derived from an EMBL/GenBank/DDBJ whole genome shotgun (WGS) entry which is preliminary data.</text>
</comment>
<gene>
    <name evidence="2" type="ORF">ACFQ2F_10310</name>
</gene>
<evidence type="ECO:0000256" key="1">
    <source>
        <dbReference type="SAM" id="Coils"/>
    </source>
</evidence>
<keyword evidence="1" id="KW-0175">Coiled coil</keyword>
<accession>A0ABW3JAJ1</accession>
<dbReference type="Proteomes" id="UP001597102">
    <property type="component" value="Unassembled WGS sequence"/>
</dbReference>
<keyword evidence="3" id="KW-1185">Reference proteome</keyword>
<feature type="coiled-coil region" evidence="1">
    <location>
        <begin position="7"/>
        <end position="64"/>
    </location>
</feature>
<dbReference type="RefSeq" id="WP_379089529.1">
    <property type="nucleotide sequence ID" value="NZ_JBHTJO010000001.1"/>
</dbReference>
<organism evidence="2 3">
    <name type="scientific">Methyloligella solikamskensis</name>
    <dbReference type="NCBI Taxonomy" id="1177756"/>
    <lineage>
        <taxon>Bacteria</taxon>
        <taxon>Pseudomonadati</taxon>
        <taxon>Pseudomonadota</taxon>
        <taxon>Alphaproteobacteria</taxon>
        <taxon>Hyphomicrobiales</taxon>
        <taxon>Hyphomicrobiaceae</taxon>
        <taxon>Methyloligella</taxon>
    </lineage>
</organism>
<evidence type="ECO:0000313" key="3">
    <source>
        <dbReference type="Proteomes" id="UP001597102"/>
    </source>
</evidence>
<evidence type="ECO:0000313" key="2">
    <source>
        <dbReference type="EMBL" id="MFD0987488.1"/>
    </source>
</evidence>
<name>A0ABW3JAJ1_9HYPH</name>
<dbReference type="EMBL" id="JBHTJO010000001">
    <property type="protein sequence ID" value="MFD0987488.1"/>
    <property type="molecule type" value="Genomic_DNA"/>
</dbReference>
<reference evidence="3" key="1">
    <citation type="journal article" date="2019" name="Int. J. Syst. Evol. Microbiol.">
        <title>The Global Catalogue of Microorganisms (GCM) 10K type strain sequencing project: providing services to taxonomists for standard genome sequencing and annotation.</title>
        <authorList>
            <consortium name="The Broad Institute Genomics Platform"/>
            <consortium name="The Broad Institute Genome Sequencing Center for Infectious Disease"/>
            <person name="Wu L."/>
            <person name="Ma J."/>
        </authorList>
    </citation>
    <scope>NUCLEOTIDE SEQUENCE [LARGE SCALE GENOMIC DNA]</scope>
    <source>
        <strain evidence="3">CCUG 61697</strain>
    </source>
</reference>